<dbReference type="EMBL" id="LAZR01002161">
    <property type="protein sequence ID" value="KKN33655.1"/>
    <property type="molecule type" value="Genomic_DNA"/>
</dbReference>
<proteinExistence type="predicted"/>
<comment type="caution">
    <text evidence="1">The sequence shown here is derived from an EMBL/GenBank/DDBJ whole genome shotgun (WGS) entry which is preliminary data.</text>
</comment>
<gene>
    <name evidence="1" type="ORF">LCGC14_0801480</name>
</gene>
<evidence type="ECO:0000313" key="1">
    <source>
        <dbReference type="EMBL" id="KKN33655.1"/>
    </source>
</evidence>
<organism evidence="1">
    <name type="scientific">marine sediment metagenome</name>
    <dbReference type="NCBI Taxonomy" id="412755"/>
    <lineage>
        <taxon>unclassified sequences</taxon>
        <taxon>metagenomes</taxon>
        <taxon>ecological metagenomes</taxon>
    </lineage>
</organism>
<accession>A0A0F9PPE2</accession>
<dbReference type="AlphaFoldDB" id="A0A0F9PPE2"/>
<sequence>MVLMSEIEDPITEMLIDNIKLHLEKIYVNSDKLDDIDKELEGFEKE</sequence>
<name>A0A0F9PPE2_9ZZZZ</name>
<protein>
    <submittedName>
        <fullName evidence="1">Uncharacterized protein</fullName>
    </submittedName>
</protein>
<reference evidence="1" key="1">
    <citation type="journal article" date="2015" name="Nature">
        <title>Complex archaea that bridge the gap between prokaryotes and eukaryotes.</title>
        <authorList>
            <person name="Spang A."/>
            <person name="Saw J.H."/>
            <person name="Jorgensen S.L."/>
            <person name="Zaremba-Niedzwiedzka K."/>
            <person name="Martijn J."/>
            <person name="Lind A.E."/>
            <person name="van Eijk R."/>
            <person name="Schleper C."/>
            <person name="Guy L."/>
            <person name="Ettema T.J."/>
        </authorList>
    </citation>
    <scope>NUCLEOTIDE SEQUENCE</scope>
</reference>